<dbReference type="Proteomes" id="UP000193986">
    <property type="component" value="Unassembled WGS sequence"/>
</dbReference>
<evidence type="ECO:0000256" key="1">
    <source>
        <dbReference type="SAM" id="MobiDB-lite"/>
    </source>
</evidence>
<name>A0A1Y2BMS6_9TREE</name>
<dbReference type="InParanoid" id="A0A1Y2BMS6"/>
<comment type="caution">
    <text evidence="2">The sequence shown here is derived from an EMBL/GenBank/DDBJ whole genome shotgun (WGS) entry which is preliminary data.</text>
</comment>
<dbReference type="EMBL" id="MCFC01000001">
    <property type="protein sequence ID" value="ORY35897.1"/>
    <property type="molecule type" value="Genomic_DNA"/>
</dbReference>
<proteinExistence type="predicted"/>
<feature type="region of interest" description="Disordered" evidence="1">
    <location>
        <begin position="34"/>
        <end position="140"/>
    </location>
</feature>
<protein>
    <submittedName>
        <fullName evidence="2">Uncharacterized protein</fullName>
    </submittedName>
</protein>
<evidence type="ECO:0000313" key="2">
    <source>
        <dbReference type="EMBL" id="ORY35897.1"/>
    </source>
</evidence>
<feature type="compositionally biased region" description="Polar residues" evidence="1">
    <location>
        <begin position="63"/>
        <end position="84"/>
    </location>
</feature>
<accession>A0A1Y2BMS6</accession>
<organism evidence="2 3">
    <name type="scientific">Naematelia encephala</name>
    <dbReference type="NCBI Taxonomy" id="71784"/>
    <lineage>
        <taxon>Eukaryota</taxon>
        <taxon>Fungi</taxon>
        <taxon>Dikarya</taxon>
        <taxon>Basidiomycota</taxon>
        <taxon>Agaricomycotina</taxon>
        <taxon>Tremellomycetes</taxon>
        <taxon>Tremellales</taxon>
        <taxon>Naemateliaceae</taxon>
        <taxon>Naematelia</taxon>
    </lineage>
</organism>
<gene>
    <name evidence="2" type="ORF">BCR39DRAFT_512900</name>
</gene>
<evidence type="ECO:0000313" key="3">
    <source>
        <dbReference type="Proteomes" id="UP000193986"/>
    </source>
</evidence>
<dbReference type="AlphaFoldDB" id="A0A1Y2BMS6"/>
<keyword evidence="3" id="KW-1185">Reference proteome</keyword>
<reference evidence="2 3" key="1">
    <citation type="submission" date="2016-07" db="EMBL/GenBank/DDBJ databases">
        <title>Pervasive Adenine N6-methylation of Active Genes in Fungi.</title>
        <authorList>
            <consortium name="DOE Joint Genome Institute"/>
            <person name="Mondo S.J."/>
            <person name="Dannebaum R.O."/>
            <person name="Kuo R.C."/>
            <person name="Labutti K."/>
            <person name="Haridas S."/>
            <person name="Kuo A."/>
            <person name="Salamov A."/>
            <person name="Ahrendt S.R."/>
            <person name="Lipzen A."/>
            <person name="Sullivan W."/>
            <person name="Andreopoulos W.B."/>
            <person name="Clum A."/>
            <person name="Lindquist E."/>
            <person name="Daum C."/>
            <person name="Ramamoorthy G.K."/>
            <person name="Gryganskyi A."/>
            <person name="Culley D."/>
            <person name="Magnuson J.K."/>
            <person name="James T.Y."/>
            <person name="O'Malley M.A."/>
            <person name="Stajich J.E."/>
            <person name="Spatafora J.W."/>
            <person name="Visel A."/>
            <person name="Grigoriev I.V."/>
        </authorList>
    </citation>
    <scope>NUCLEOTIDE SEQUENCE [LARGE SCALE GENOMIC DNA]</scope>
    <source>
        <strain evidence="2 3">68-887.2</strain>
    </source>
</reference>
<feature type="compositionally biased region" description="Low complexity" evidence="1">
    <location>
        <begin position="107"/>
        <end position="140"/>
    </location>
</feature>
<sequence>MVASPVPPIYGSVPNNQQMMSSPVLPVYGLAHGHISRPVSEPQPNMSPMYQAPAPPNMLGRRNSAQPPMSQSQHSDRSNPNPTNGHLRDFPPHMQPNEPVEHFRNIAVQYRQQQMQDQQAAEAQAQWQAWVGQPQNQQPQ</sequence>